<gene>
    <name evidence="1" type="ORF">SOO65_12005</name>
</gene>
<keyword evidence="2" id="KW-1185">Reference proteome</keyword>
<evidence type="ECO:0000313" key="2">
    <source>
        <dbReference type="Proteomes" id="UP001324634"/>
    </source>
</evidence>
<sequence length="76" mass="8569">MNVRNLENFQEALVCQYRDLIHEAILESETDHKTRMDLGKLNAKLRVICKAAQYDGLSEDVLSQLIDEAIPAPKAA</sequence>
<dbReference type="AlphaFoldDB" id="A0AAX4HJJ5"/>
<dbReference type="EMBL" id="CP139487">
    <property type="protein sequence ID" value="WPU63411.1"/>
    <property type="molecule type" value="Genomic_DNA"/>
</dbReference>
<reference evidence="1 2" key="1">
    <citation type="submission" date="2023-11" db="EMBL/GenBank/DDBJ databases">
        <title>Peredibacter starrii A3.12.</title>
        <authorList>
            <person name="Mitchell R.J."/>
        </authorList>
    </citation>
    <scope>NUCLEOTIDE SEQUENCE [LARGE SCALE GENOMIC DNA]</scope>
    <source>
        <strain evidence="1 2">A3.12</strain>
    </source>
</reference>
<dbReference type="KEGG" id="psti:SOO65_12005"/>
<protein>
    <submittedName>
        <fullName evidence="1">Uncharacterized protein</fullName>
    </submittedName>
</protein>
<organism evidence="1 2">
    <name type="scientific">Peredibacter starrii</name>
    <dbReference type="NCBI Taxonomy" id="28202"/>
    <lineage>
        <taxon>Bacteria</taxon>
        <taxon>Pseudomonadati</taxon>
        <taxon>Bdellovibrionota</taxon>
        <taxon>Bacteriovoracia</taxon>
        <taxon>Bacteriovoracales</taxon>
        <taxon>Bacteriovoracaceae</taxon>
        <taxon>Peredibacter</taxon>
    </lineage>
</organism>
<evidence type="ECO:0000313" key="1">
    <source>
        <dbReference type="EMBL" id="WPU63411.1"/>
    </source>
</evidence>
<accession>A0AAX4HJJ5</accession>
<dbReference type="Proteomes" id="UP001324634">
    <property type="component" value="Chromosome"/>
</dbReference>
<proteinExistence type="predicted"/>
<dbReference type="RefSeq" id="WP_321390071.1">
    <property type="nucleotide sequence ID" value="NZ_CP139487.1"/>
</dbReference>
<name>A0AAX4HJJ5_9BACT</name>